<dbReference type="Pfam" id="PF13599">
    <property type="entry name" value="Pentapeptide_4"/>
    <property type="match status" value="1"/>
</dbReference>
<reference evidence="1 2" key="1">
    <citation type="submission" date="2016-03" db="EMBL/GenBank/DDBJ databases">
        <title>Draft genome sequence of Flavobacterium fryxellicola DSM 16209.</title>
        <authorList>
            <person name="Shin S.-K."/>
            <person name="Yi H."/>
        </authorList>
    </citation>
    <scope>NUCLEOTIDE SEQUENCE [LARGE SCALE GENOMIC DNA]</scope>
    <source>
        <strain evidence="1 2">DSM 16209</strain>
    </source>
</reference>
<evidence type="ECO:0000313" key="2">
    <source>
        <dbReference type="Proteomes" id="UP000077164"/>
    </source>
</evidence>
<dbReference type="PANTHER" id="PTHR42999:SF1">
    <property type="entry name" value="PENTAPEPTIDE REPEAT-CONTAINING PROTEIN"/>
    <property type="match status" value="1"/>
</dbReference>
<dbReference type="STRING" id="249352.SAMN05444395_104119"/>
<dbReference type="InterPro" id="IPR052949">
    <property type="entry name" value="PA_immunity-related"/>
</dbReference>
<keyword evidence="2" id="KW-1185">Reference proteome</keyword>
<evidence type="ECO:0000313" key="1">
    <source>
        <dbReference type="EMBL" id="OAB27240.1"/>
    </source>
</evidence>
<dbReference type="Pfam" id="PF00805">
    <property type="entry name" value="Pentapeptide"/>
    <property type="match status" value="1"/>
</dbReference>
<dbReference type="OrthoDB" id="67652at2"/>
<dbReference type="InterPro" id="IPR001646">
    <property type="entry name" value="5peptide_repeat"/>
</dbReference>
<dbReference type="SUPFAM" id="SSF141571">
    <property type="entry name" value="Pentapeptide repeat-like"/>
    <property type="match status" value="1"/>
</dbReference>
<dbReference type="Gene3D" id="2.160.20.80">
    <property type="entry name" value="E3 ubiquitin-protein ligase SopA"/>
    <property type="match status" value="1"/>
</dbReference>
<protein>
    <submittedName>
        <fullName evidence="1">MCBG-like protein</fullName>
    </submittedName>
</protein>
<comment type="caution">
    <text evidence="1">The sequence shown here is derived from an EMBL/GenBank/DDBJ whole genome shotgun (WGS) entry which is preliminary data.</text>
</comment>
<dbReference type="RefSeq" id="WP_066081621.1">
    <property type="nucleotide sequence ID" value="NZ_FRDK01000004.1"/>
</dbReference>
<accession>A0A162P3G5</accession>
<dbReference type="Proteomes" id="UP000077164">
    <property type="component" value="Unassembled WGS sequence"/>
</dbReference>
<name>A0A162P3G5_9FLAO</name>
<proteinExistence type="predicted"/>
<sequence>MEDLIHIQKTFDKVIWSGKRINNREFEDCVFQNCDFSNSNFSNNTFMDCEFIECNLAMIDLTGTSLKTVNFKDCKLLGIHFSRCTDFLFNVNFQDCVLDYSSFANKKMPKTQFNTCSMKEVNFVGTNLTNSVFENCNLDNAVFNDTQLAGVDFTGAYNYKIDPEFNPMKKAKFSSQGISGLLDKYDIKIQ</sequence>
<dbReference type="AlphaFoldDB" id="A0A162P3G5"/>
<gene>
    <name evidence="1" type="ORF">FBFR_11925</name>
</gene>
<dbReference type="EMBL" id="LVJE01000019">
    <property type="protein sequence ID" value="OAB27240.1"/>
    <property type="molecule type" value="Genomic_DNA"/>
</dbReference>
<organism evidence="1 2">
    <name type="scientific">Flavobacterium fryxellicola</name>
    <dbReference type="NCBI Taxonomy" id="249352"/>
    <lineage>
        <taxon>Bacteria</taxon>
        <taxon>Pseudomonadati</taxon>
        <taxon>Bacteroidota</taxon>
        <taxon>Flavobacteriia</taxon>
        <taxon>Flavobacteriales</taxon>
        <taxon>Flavobacteriaceae</taxon>
        <taxon>Flavobacterium</taxon>
    </lineage>
</organism>
<dbReference type="PANTHER" id="PTHR42999">
    <property type="entry name" value="ANTIBIOTIC RESISTANCE PROTEIN MCBG"/>
    <property type="match status" value="1"/>
</dbReference>